<dbReference type="PANTHER" id="PTHR43283:SF7">
    <property type="entry name" value="BETA-LACTAMASE-RELATED DOMAIN-CONTAINING PROTEIN"/>
    <property type="match status" value="1"/>
</dbReference>
<keyword evidence="2" id="KW-0378">Hydrolase</keyword>
<dbReference type="InterPro" id="IPR001466">
    <property type="entry name" value="Beta-lactam-related"/>
</dbReference>
<feature type="domain" description="Beta-lactamase-related" evidence="1">
    <location>
        <begin position="56"/>
        <end position="262"/>
    </location>
</feature>
<dbReference type="Proteomes" id="UP001374893">
    <property type="component" value="Chromosome"/>
</dbReference>
<proteinExistence type="predicted"/>
<dbReference type="Pfam" id="PF00144">
    <property type="entry name" value="Beta-lactamase"/>
    <property type="match status" value="1"/>
</dbReference>
<dbReference type="PANTHER" id="PTHR43283">
    <property type="entry name" value="BETA-LACTAMASE-RELATED"/>
    <property type="match status" value="1"/>
</dbReference>
<dbReference type="RefSeq" id="WP_338688225.1">
    <property type="nucleotide sequence ID" value="NZ_AP024702.1"/>
</dbReference>
<accession>A0ABN6GZ88</accession>
<dbReference type="InterPro" id="IPR012338">
    <property type="entry name" value="Beta-lactam/transpept-like"/>
</dbReference>
<evidence type="ECO:0000313" key="3">
    <source>
        <dbReference type="Proteomes" id="UP001374893"/>
    </source>
</evidence>
<evidence type="ECO:0000259" key="1">
    <source>
        <dbReference type="Pfam" id="PF00144"/>
    </source>
</evidence>
<protein>
    <submittedName>
        <fullName evidence="2">Serine hydrolase</fullName>
    </submittedName>
</protein>
<dbReference type="EMBL" id="AP024702">
    <property type="protein sequence ID" value="BCX46545.1"/>
    <property type="molecule type" value="Genomic_DNA"/>
</dbReference>
<name>A0ABN6GZ88_9BACT</name>
<dbReference type="PROSITE" id="PS51257">
    <property type="entry name" value="PROKAR_LIPOPROTEIN"/>
    <property type="match status" value="1"/>
</dbReference>
<sequence length="342" mass="36392">MKRREWLVLAGGGLVGGCVPFGGGGSAQKWDRKTLESADAVVRRGGCKGWGAWEGGSLRKSWRTHERGPALSITKAIAGLACAKAVGEGWLSVDERAADTLGEWQGAGGKESIRVSHLLQMTAGLEGGAGALYRRVVADKGKSALALRLQDSPGSVFRYGPACWEVLGELLHRKAVARGETLEKLLHRAVMRPVGLSSPDWRSDSKGRFYLSTGTELTVTGLGRLGRTIGELLGGRDSAGIPASAYREVIRPSSANAMFGGGVWRNRRASGGNAIEIEDALDPPKSSGFWRGACISRSQPSSMVALVGSSGQRVFIWPDEGRVVARLGFSRSWKDGPLLRVV</sequence>
<dbReference type="GO" id="GO:0016787">
    <property type="term" value="F:hydrolase activity"/>
    <property type="evidence" value="ECO:0007669"/>
    <property type="project" value="UniProtKB-KW"/>
</dbReference>
<keyword evidence="3" id="KW-1185">Reference proteome</keyword>
<dbReference type="SUPFAM" id="SSF56601">
    <property type="entry name" value="beta-lactamase/transpeptidase-like"/>
    <property type="match status" value="1"/>
</dbReference>
<gene>
    <name evidence="2" type="ORF">HAHE_04530</name>
</gene>
<reference evidence="2 3" key="1">
    <citation type="submission" date="2021-06" db="EMBL/GenBank/DDBJ databases">
        <title>Complete genome of Haloferula helveola possessing various polysaccharide degrading enzymes.</title>
        <authorList>
            <person name="Takami H."/>
            <person name="Huang C."/>
            <person name="Hamasaki K."/>
        </authorList>
    </citation>
    <scope>NUCLEOTIDE SEQUENCE [LARGE SCALE GENOMIC DNA]</scope>
    <source>
        <strain evidence="2 3">CN-1</strain>
    </source>
</reference>
<dbReference type="Gene3D" id="3.40.710.10">
    <property type="entry name" value="DD-peptidase/beta-lactamase superfamily"/>
    <property type="match status" value="1"/>
</dbReference>
<dbReference type="InterPro" id="IPR050789">
    <property type="entry name" value="Diverse_Enzym_Activities"/>
</dbReference>
<organism evidence="2 3">
    <name type="scientific">Haloferula helveola</name>
    <dbReference type="NCBI Taxonomy" id="490095"/>
    <lineage>
        <taxon>Bacteria</taxon>
        <taxon>Pseudomonadati</taxon>
        <taxon>Verrucomicrobiota</taxon>
        <taxon>Verrucomicrobiia</taxon>
        <taxon>Verrucomicrobiales</taxon>
        <taxon>Verrucomicrobiaceae</taxon>
        <taxon>Haloferula</taxon>
    </lineage>
</organism>
<evidence type="ECO:0000313" key="2">
    <source>
        <dbReference type="EMBL" id="BCX46545.1"/>
    </source>
</evidence>